<evidence type="ECO:0000313" key="7">
    <source>
        <dbReference type="Proteomes" id="UP000050411"/>
    </source>
</evidence>
<dbReference type="PATRIC" id="fig|200452.3.peg.3665"/>
<feature type="transmembrane region" description="Helical" evidence="5">
    <location>
        <begin position="279"/>
        <end position="301"/>
    </location>
</feature>
<name>A0A0P9M2Q5_9PSED</name>
<keyword evidence="4 5" id="KW-0472">Membrane</keyword>
<proteinExistence type="predicted"/>
<feature type="transmembrane region" description="Helical" evidence="5">
    <location>
        <begin position="249"/>
        <end position="273"/>
    </location>
</feature>
<evidence type="ECO:0000256" key="3">
    <source>
        <dbReference type="ARBA" id="ARBA00022989"/>
    </source>
</evidence>
<protein>
    <submittedName>
        <fullName evidence="6">Bile acid:sodium symporter</fullName>
    </submittedName>
</protein>
<evidence type="ECO:0000256" key="4">
    <source>
        <dbReference type="ARBA" id="ARBA00023136"/>
    </source>
</evidence>
<reference evidence="6 7" key="1">
    <citation type="submission" date="2015-09" db="EMBL/GenBank/DDBJ databases">
        <title>Genome announcement of multiple Pseudomonas syringae strains.</title>
        <authorList>
            <person name="Thakur S."/>
            <person name="Wang P.W."/>
            <person name="Gong Y."/>
            <person name="Weir B.S."/>
            <person name="Guttman D.S."/>
        </authorList>
    </citation>
    <scope>NUCLEOTIDE SEQUENCE [LARGE SCALE GENOMIC DNA]</scope>
    <source>
        <strain evidence="6 7">ICMP19117</strain>
    </source>
</reference>
<accession>A0A0P9M2Q5</accession>
<dbReference type="EMBL" id="LJQB01000086">
    <property type="protein sequence ID" value="KPW82099.1"/>
    <property type="molecule type" value="Genomic_DNA"/>
</dbReference>
<keyword evidence="3 5" id="KW-1133">Transmembrane helix</keyword>
<dbReference type="GO" id="GO:0016020">
    <property type="term" value="C:membrane"/>
    <property type="evidence" value="ECO:0007669"/>
    <property type="project" value="UniProtKB-SubCell"/>
</dbReference>
<comment type="caution">
    <text evidence="6">The sequence shown here is derived from an EMBL/GenBank/DDBJ whole genome shotgun (WGS) entry which is preliminary data.</text>
</comment>
<evidence type="ECO:0000256" key="5">
    <source>
        <dbReference type="SAM" id="Phobius"/>
    </source>
</evidence>
<dbReference type="PANTHER" id="PTHR10361">
    <property type="entry name" value="SODIUM-BILE ACID COTRANSPORTER"/>
    <property type="match status" value="1"/>
</dbReference>
<organism evidence="6 7">
    <name type="scientific">Pseudomonas congelans</name>
    <dbReference type="NCBI Taxonomy" id="200452"/>
    <lineage>
        <taxon>Bacteria</taxon>
        <taxon>Pseudomonadati</taxon>
        <taxon>Pseudomonadota</taxon>
        <taxon>Gammaproteobacteria</taxon>
        <taxon>Pseudomonadales</taxon>
        <taxon>Pseudomonadaceae</taxon>
        <taxon>Pseudomonas</taxon>
    </lineage>
</organism>
<dbReference type="InterPro" id="IPR002657">
    <property type="entry name" value="BilAc:Na_symport/Acr3"/>
</dbReference>
<feature type="transmembrane region" description="Helical" evidence="5">
    <location>
        <begin position="127"/>
        <end position="150"/>
    </location>
</feature>
<comment type="subcellular location">
    <subcellularLocation>
        <location evidence="1">Membrane</location>
        <topology evidence="1">Multi-pass membrane protein</topology>
    </subcellularLocation>
</comment>
<feature type="transmembrane region" description="Helical" evidence="5">
    <location>
        <begin position="96"/>
        <end position="115"/>
    </location>
</feature>
<feature type="transmembrane region" description="Helical" evidence="5">
    <location>
        <begin position="184"/>
        <end position="207"/>
    </location>
</feature>
<dbReference type="AlphaFoldDB" id="A0A0P9M2Q5"/>
<feature type="transmembrane region" description="Helical" evidence="5">
    <location>
        <begin position="219"/>
        <end position="237"/>
    </location>
</feature>
<dbReference type="PANTHER" id="PTHR10361:SF28">
    <property type="entry name" value="P3 PROTEIN-RELATED"/>
    <property type="match status" value="1"/>
</dbReference>
<feature type="transmembrane region" description="Helical" evidence="5">
    <location>
        <begin position="60"/>
        <end position="84"/>
    </location>
</feature>
<feature type="transmembrane region" description="Helical" evidence="5">
    <location>
        <begin position="156"/>
        <end position="177"/>
    </location>
</feature>
<evidence type="ECO:0000256" key="1">
    <source>
        <dbReference type="ARBA" id="ARBA00004141"/>
    </source>
</evidence>
<keyword evidence="2 5" id="KW-0812">Transmembrane</keyword>
<evidence type="ECO:0000256" key="2">
    <source>
        <dbReference type="ARBA" id="ARBA00022692"/>
    </source>
</evidence>
<evidence type="ECO:0000313" key="6">
    <source>
        <dbReference type="EMBL" id="KPW82099.1"/>
    </source>
</evidence>
<dbReference type="Gene3D" id="1.20.1530.20">
    <property type="match status" value="1"/>
</dbReference>
<dbReference type="Pfam" id="PF01758">
    <property type="entry name" value="SBF"/>
    <property type="match status" value="1"/>
</dbReference>
<dbReference type="InterPro" id="IPR038770">
    <property type="entry name" value="Na+/solute_symporter_sf"/>
</dbReference>
<gene>
    <name evidence="6" type="ORF">ALO92_05084</name>
</gene>
<dbReference type="Proteomes" id="UP000050411">
    <property type="component" value="Unassembled WGS sequence"/>
</dbReference>
<sequence>MKPPAPEKGLACNAPLLPLFCPCRTCSARAFLVTIPPLADRPAGAFINIRSKRRRSTVRALAALSRFVGNTFAYWVLLFAILAFLFPQVFIGLKSWIVPLLGLVMFGMGLTLKLDDFSEVARNPWRVALGVIAHFVIMPGVAWLLCQVFQLPPEIAVGVILVGCCPSGTSSNVMAWLAKGDLALAVAIAAVTTLLAPLLTPTLIWFLASAWLPVSFLDMFWSILQLVMLPIVLGVIAQRLLGARVSYAVDVLPLVSVVSIVMIVCAVVAASQAKIAESGLLIMAVVILHNTFGFLLGYFTGKVFKLPLAQRKSLALEVGMQNSGLGAALASAHFSPLAAVPSALFSVWHNISGALLSTYFRKMPEEENTSVR</sequence>
<dbReference type="InterPro" id="IPR004710">
    <property type="entry name" value="Bilac:Na_transpt"/>
</dbReference>